<evidence type="ECO:0000313" key="3">
    <source>
        <dbReference type="EMBL" id="MFF3671665.1"/>
    </source>
</evidence>
<reference evidence="3 4" key="1">
    <citation type="submission" date="2024-10" db="EMBL/GenBank/DDBJ databases">
        <title>The Natural Products Discovery Center: Release of the First 8490 Sequenced Strains for Exploring Actinobacteria Biosynthetic Diversity.</title>
        <authorList>
            <person name="Kalkreuter E."/>
            <person name="Kautsar S.A."/>
            <person name="Yang D."/>
            <person name="Bader C.D."/>
            <person name="Teijaro C.N."/>
            <person name="Fluegel L."/>
            <person name="Davis C.M."/>
            <person name="Simpson J.R."/>
            <person name="Lauterbach L."/>
            <person name="Steele A.D."/>
            <person name="Gui C."/>
            <person name="Meng S."/>
            <person name="Li G."/>
            <person name="Viehrig K."/>
            <person name="Ye F."/>
            <person name="Su P."/>
            <person name="Kiefer A.F."/>
            <person name="Nichols A."/>
            <person name="Cepeda A.J."/>
            <person name="Yan W."/>
            <person name="Fan B."/>
            <person name="Jiang Y."/>
            <person name="Adhikari A."/>
            <person name="Zheng C.-J."/>
            <person name="Schuster L."/>
            <person name="Cowan T.M."/>
            <person name="Smanski M.J."/>
            <person name="Chevrette M.G."/>
            <person name="De Carvalho L.P.S."/>
            <person name="Shen B."/>
        </authorList>
    </citation>
    <scope>NUCLEOTIDE SEQUENCE [LARGE SCALE GENOMIC DNA]</scope>
    <source>
        <strain evidence="3 4">NPDC002173</strain>
    </source>
</reference>
<keyword evidence="2" id="KW-1133">Transmembrane helix</keyword>
<proteinExistence type="predicted"/>
<feature type="region of interest" description="Disordered" evidence="1">
    <location>
        <begin position="1"/>
        <end position="70"/>
    </location>
</feature>
<evidence type="ECO:0000256" key="1">
    <source>
        <dbReference type="SAM" id="MobiDB-lite"/>
    </source>
</evidence>
<dbReference type="Proteomes" id="UP001602013">
    <property type="component" value="Unassembled WGS sequence"/>
</dbReference>
<keyword evidence="2" id="KW-0472">Membrane</keyword>
<evidence type="ECO:0000256" key="2">
    <source>
        <dbReference type="SAM" id="Phobius"/>
    </source>
</evidence>
<dbReference type="EMBL" id="JBIASD010000052">
    <property type="protein sequence ID" value="MFF3671665.1"/>
    <property type="molecule type" value="Genomic_DNA"/>
</dbReference>
<comment type="caution">
    <text evidence="3">The sequence shown here is derived from an EMBL/GenBank/DDBJ whole genome shotgun (WGS) entry which is preliminary data.</text>
</comment>
<sequence>MTQQYGTPNQPGPYGTPNQPGPYGPHGQPGPYGPPMQQPAGYGPPTQPGYASQPPHYPPQPPQPHRKKGGGGPLKWILIIGVLFGLMVACMAAIGSGDKTTGKDKVAAADKTGRAAANDDPTDQPTKAEETTEETTAKPSQPPPAAKPKVYTGSGSRVIRIKKTTEAGLITVEHHGQSNVVVYGVTPSGEEGELLANGIGNHKGTRIYNLRDGSEIVAFKVTADGSWTITLKPLEMARRWTGAKISGVGDDVLILDPQSEGFQTIKSKYVGESNFVVYGYSDRGESLLANEIGTSTAEDTLPDGTRLVKTESEGKWTLTRTGV</sequence>
<name>A0ABW6T303_9ACTN</name>
<dbReference type="RefSeq" id="WP_387417833.1">
    <property type="nucleotide sequence ID" value="NZ_JBIASD010000052.1"/>
</dbReference>
<protein>
    <submittedName>
        <fullName evidence="3">Uncharacterized protein</fullName>
    </submittedName>
</protein>
<keyword evidence="2" id="KW-0812">Transmembrane</keyword>
<feature type="region of interest" description="Disordered" evidence="1">
    <location>
        <begin position="111"/>
        <end position="153"/>
    </location>
</feature>
<feature type="transmembrane region" description="Helical" evidence="2">
    <location>
        <begin position="76"/>
        <end position="95"/>
    </location>
</feature>
<evidence type="ECO:0000313" key="4">
    <source>
        <dbReference type="Proteomes" id="UP001602013"/>
    </source>
</evidence>
<keyword evidence="4" id="KW-1185">Reference proteome</keyword>
<organism evidence="3 4">
    <name type="scientific">Microtetraspora malaysiensis</name>
    <dbReference type="NCBI Taxonomy" id="161358"/>
    <lineage>
        <taxon>Bacteria</taxon>
        <taxon>Bacillati</taxon>
        <taxon>Actinomycetota</taxon>
        <taxon>Actinomycetes</taxon>
        <taxon>Streptosporangiales</taxon>
        <taxon>Streptosporangiaceae</taxon>
        <taxon>Microtetraspora</taxon>
    </lineage>
</organism>
<accession>A0ABW6T303</accession>
<gene>
    <name evidence="3" type="ORF">ACFYXI_39390</name>
</gene>